<evidence type="ECO:0000256" key="2">
    <source>
        <dbReference type="ARBA" id="ARBA00022679"/>
    </source>
</evidence>
<dbReference type="GO" id="GO:0016757">
    <property type="term" value="F:glycosyltransferase activity"/>
    <property type="evidence" value="ECO:0007669"/>
    <property type="project" value="UniProtKB-KW"/>
</dbReference>
<sequence length="414" mass="45713">MLSMSINDESGNIPDEYDGGPLPESGAVHGADPLHGRKLRVGIISPYSFETPGGVQFHIRDFAIELMKRGHSVEVLSPGRRTAEMPLWVTTNDSSFSVHYNGSVARLSYFGVVGPKARKWVRQGHFDIVHLHEPETPSLSHKPLTMLHHPPFVGTFHSAFNRYPLALKVFGNYLRGYLRPLAAGICVSPAAYDTMRHYAPSALDVSVIPNGIYTRQFACAPVRREWLGTPDRPTIGFLGRTGESRKGFDVFVRAAQKVLERYPHARFLCAGDGQEDGRRILAKTDPSGSLERHFEFLGRISDKDKASFYRSLSVYVAPQTGGESFGIVLVEAMAASCAVVASDLDAFQAVSENGRAAALFANGKGDDCAERVCTILADGEYRKRLQKNGYERSLTYDWGRVTDQVLEVYARVLS</sequence>
<feature type="domain" description="Glycosyltransferase subfamily 4-like N-terminal" evidence="4">
    <location>
        <begin position="52"/>
        <end position="214"/>
    </location>
</feature>
<comment type="caution">
    <text evidence="5">The sequence shown here is derived from an EMBL/GenBank/DDBJ whole genome shotgun (WGS) entry which is preliminary data.</text>
</comment>
<protein>
    <submittedName>
        <fullName evidence="5">Glycosyltransferase</fullName>
        <ecNumber evidence="5">2.4.1.57</ecNumber>
    </submittedName>
</protein>
<gene>
    <name evidence="5" type="ORF">BBOMB_0583</name>
</gene>
<dbReference type="EMBL" id="ATLK01000001">
    <property type="protein sequence ID" value="KFF31244.1"/>
    <property type="molecule type" value="Genomic_DNA"/>
</dbReference>
<dbReference type="PANTHER" id="PTHR45947:SF3">
    <property type="entry name" value="SULFOQUINOVOSYL TRANSFERASE SQD2"/>
    <property type="match status" value="1"/>
</dbReference>
<dbReference type="AlphaFoldDB" id="A0A080N637"/>
<feature type="compositionally biased region" description="Polar residues" evidence="3">
    <location>
        <begin position="1"/>
        <end position="10"/>
    </location>
</feature>
<proteinExistence type="predicted"/>
<evidence type="ECO:0000256" key="1">
    <source>
        <dbReference type="ARBA" id="ARBA00022676"/>
    </source>
</evidence>
<evidence type="ECO:0000313" key="6">
    <source>
        <dbReference type="Proteomes" id="UP000028730"/>
    </source>
</evidence>
<dbReference type="InterPro" id="IPR050194">
    <property type="entry name" value="Glycosyltransferase_grp1"/>
</dbReference>
<evidence type="ECO:0000256" key="3">
    <source>
        <dbReference type="SAM" id="MobiDB-lite"/>
    </source>
</evidence>
<keyword evidence="2 5" id="KW-0808">Transferase</keyword>
<dbReference type="PANTHER" id="PTHR45947">
    <property type="entry name" value="SULFOQUINOVOSYL TRANSFERASE SQD2"/>
    <property type="match status" value="1"/>
</dbReference>
<organism evidence="5 6">
    <name type="scientific">Bifidobacterium bombi DSM 19703</name>
    <dbReference type="NCBI Taxonomy" id="1341695"/>
    <lineage>
        <taxon>Bacteria</taxon>
        <taxon>Bacillati</taxon>
        <taxon>Actinomycetota</taxon>
        <taxon>Actinomycetes</taxon>
        <taxon>Bifidobacteriales</taxon>
        <taxon>Bifidobacteriaceae</taxon>
        <taxon>Bifidobacterium</taxon>
    </lineage>
</organism>
<feature type="region of interest" description="Disordered" evidence="3">
    <location>
        <begin position="1"/>
        <end position="31"/>
    </location>
</feature>
<dbReference type="Proteomes" id="UP000028730">
    <property type="component" value="Unassembled WGS sequence"/>
</dbReference>
<keyword evidence="1 5" id="KW-0328">Glycosyltransferase</keyword>
<accession>A0A080N637</accession>
<reference evidence="5 6" key="1">
    <citation type="journal article" date="2014" name="Appl. Environ. Microbiol.">
        <title>Genomic encyclopedia of type strains of the genus Bifidobacterium.</title>
        <authorList>
            <person name="Milani C."/>
            <person name="Lugli G.A."/>
            <person name="Duranti S."/>
            <person name="Turroni F."/>
            <person name="Bottacini F."/>
            <person name="Mangifesta M."/>
            <person name="Sanchez B."/>
            <person name="Viappiani A."/>
            <person name="Mancabelli L."/>
            <person name="Taminiau B."/>
            <person name="Delcenserie V."/>
            <person name="Barrangou R."/>
            <person name="Margolles A."/>
            <person name="van Sinderen D."/>
            <person name="Ventura M."/>
        </authorList>
    </citation>
    <scope>NUCLEOTIDE SEQUENCE [LARGE SCALE GENOMIC DNA]</scope>
    <source>
        <strain evidence="5 6">DSM 19703</strain>
    </source>
</reference>
<dbReference type="SUPFAM" id="SSF53756">
    <property type="entry name" value="UDP-Glycosyltransferase/glycogen phosphorylase"/>
    <property type="match status" value="1"/>
</dbReference>
<evidence type="ECO:0000259" key="4">
    <source>
        <dbReference type="Pfam" id="PF13439"/>
    </source>
</evidence>
<dbReference type="STRING" id="1341695.BBOMB_0583"/>
<dbReference type="InterPro" id="IPR028098">
    <property type="entry name" value="Glyco_trans_4-like_N"/>
</dbReference>
<dbReference type="Pfam" id="PF13439">
    <property type="entry name" value="Glyco_transf_4"/>
    <property type="match status" value="1"/>
</dbReference>
<dbReference type="Gene3D" id="3.40.50.2000">
    <property type="entry name" value="Glycogen Phosphorylase B"/>
    <property type="match status" value="2"/>
</dbReference>
<evidence type="ECO:0000313" key="5">
    <source>
        <dbReference type="EMBL" id="KFF31244.1"/>
    </source>
</evidence>
<dbReference type="GO" id="GO:1901137">
    <property type="term" value="P:carbohydrate derivative biosynthetic process"/>
    <property type="evidence" value="ECO:0007669"/>
    <property type="project" value="UniProtKB-ARBA"/>
</dbReference>
<name>A0A080N637_9BIFI</name>
<dbReference type="EC" id="2.4.1.57" evidence="5"/>
<dbReference type="CDD" id="cd03801">
    <property type="entry name" value="GT4_PimA-like"/>
    <property type="match status" value="1"/>
</dbReference>
<keyword evidence="6" id="KW-1185">Reference proteome</keyword>
<dbReference type="Pfam" id="PF13692">
    <property type="entry name" value="Glyco_trans_1_4"/>
    <property type="match status" value="1"/>
</dbReference>
<dbReference type="eggNOG" id="COG0438">
    <property type="taxonomic scope" value="Bacteria"/>
</dbReference>